<evidence type="ECO:0000256" key="2">
    <source>
        <dbReference type="ARBA" id="ARBA00023002"/>
    </source>
</evidence>
<accession>A0A4S4NCG2</accession>
<dbReference type="EC" id="1.20.4.1" evidence="4"/>
<keyword evidence="2 4" id="KW-0560">Oxidoreductase</keyword>
<dbReference type="InterPro" id="IPR006660">
    <property type="entry name" value="Arsenate_reductase-like"/>
</dbReference>
<keyword evidence="6" id="KW-1185">Reference proteome</keyword>
<dbReference type="InterPro" id="IPR036249">
    <property type="entry name" value="Thioredoxin-like_sf"/>
</dbReference>
<dbReference type="SUPFAM" id="SSF52833">
    <property type="entry name" value="Thioredoxin-like"/>
    <property type="match status" value="1"/>
</dbReference>
<dbReference type="GO" id="GO:0008794">
    <property type="term" value="F:arsenate reductase (glutaredoxin) activity"/>
    <property type="evidence" value="ECO:0007669"/>
    <property type="project" value="UniProtKB-UniRule"/>
</dbReference>
<protein>
    <recommendedName>
        <fullName evidence="4">Arsenate reductase</fullName>
        <ecNumber evidence="4">1.20.4.1</ecNumber>
    </recommendedName>
</protein>
<gene>
    <name evidence="5" type="primary">arsC</name>
    <name evidence="5" type="ORF">E4Z66_09270</name>
</gene>
<dbReference type="PROSITE" id="PS51353">
    <property type="entry name" value="ARSC"/>
    <property type="match status" value="1"/>
</dbReference>
<dbReference type="OrthoDB" id="9790554at2"/>
<dbReference type="PANTHER" id="PTHR30041:SF4">
    <property type="entry name" value="ARSENATE REDUCTASE"/>
    <property type="match status" value="1"/>
</dbReference>
<dbReference type="PANTHER" id="PTHR30041">
    <property type="entry name" value="ARSENATE REDUCTASE"/>
    <property type="match status" value="1"/>
</dbReference>
<comment type="similarity">
    <text evidence="1 3 4">Belongs to the ArsC family.</text>
</comment>
<dbReference type="AlphaFoldDB" id="A0A4S4NCG2"/>
<sequence>MITFWHNPRCSKSRQALALLEEHGAPVDIRLYLANPPSREELETVAHKLGLPPLAMMRTGEKPFEEQELSENDSPDNLFDAMAEFPILIERPIAIRASRAVIGRPPENVLSLLD</sequence>
<name>A0A4S4NCG2_9RHOB</name>
<dbReference type="InterPro" id="IPR006659">
    <property type="entry name" value="Arsenate_reductase"/>
</dbReference>
<evidence type="ECO:0000256" key="4">
    <source>
        <dbReference type="RuleBase" id="RU362029"/>
    </source>
</evidence>
<comment type="catalytic activity">
    <reaction evidence="4">
        <text>[glutaredoxin]-dithiol + arsenate + glutathione + H(+) = glutathionyl-S-S-[glutaredoxin] + arsenite + H2O</text>
        <dbReference type="Rhea" id="RHEA:22016"/>
        <dbReference type="Rhea" id="RHEA-COMP:10729"/>
        <dbReference type="Rhea" id="RHEA-COMP:17668"/>
        <dbReference type="ChEBI" id="CHEBI:15377"/>
        <dbReference type="ChEBI" id="CHEBI:15378"/>
        <dbReference type="ChEBI" id="CHEBI:29242"/>
        <dbReference type="ChEBI" id="CHEBI:29950"/>
        <dbReference type="ChEBI" id="CHEBI:48597"/>
        <dbReference type="ChEBI" id="CHEBI:57925"/>
        <dbReference type="ChEBI" id="CHEBI:146199"/>
        <dbReference type="EC" id="1.20.4.1"/>
    </reaction>
</comment>
<dbReference type="EMBL" id="SRKY01000002">
    <property type="protein sequence ID" value="THH37112.1"/>
    <property type="molecule type" value="Genomic_DNA"/>
</dbReference>
<dbReference type="CDD" id="cd03034">
    <property type="entry name" value="ArsC_ArsC"/>
    <property type="match status" value="1"/>
</dbReference>
<comment type="caution">
    <text evidence="5">The sequence shown here is derived from an EMBL/GenBank/DDBJ whole genome shotgun (WGS) entry which is preliminary data.</text>
</comment>
<dbReference type="Gene3D" id="3.40.30.10">
    <property type="entry name" value="Glutaredoxin"/>
    <property type="match status" value="1"/>
</dbReference>
<evidence type="ECO:0000313" key="6">
    <source>
        <dbReference type="Proteomes" id="UP000306602"/>
    </source>
</evidence>
<reference evidence="5 6" key="1">
    <citation type="submission" date="2019-04" db="EMBL/GenBank/DDBJ databases">
        <title>Shimia ponticola sp. nov., isolated from seawater.</title>
        <authorList>
            <person name="Kim Y.-O."/>
            <person name="Yoon J.-H."/>
        </authorList>
    </citation>
    <scope>NUCLEOTIDE SEQUENCE [LARGE SCALE GENOMIC DNA]</scope>
    <source>
        <strain evidence="5 6">MYP11</strain>
    </source>
</reference>
<evidence type="ECO:0000256" key="3">
    <source>
        <dbReference type="PROSITE-ProRule" id="PRU01282"/>
    </source>
</evidence>
<dbReference type="RefSeq" id="WP_136462711.1">
    <property type="nucleotide sequence ID" value="NZ_SRKY01000002.1"/>
</dbReference>
<evidence type="ECO:0000313" key="5">
    <source>
        <dbReference type="EMBL" id="THH37112.1"/>
    </source>
</evidence>
<proteinExistence type="inferred from homology"/>
<organism evidence="5 6">
    <name type="scientific">Aliishimia ponticola</name>
    <dbReference type="NCBI Taxonomy" id="2499833"/>
    <lineage>
        <taxon>Bacteria</taxon>
        <taxon>Pseudomonadati</taxon>
        <taxon>Pseudomonadota</taxon>
        <taxon>Alphaproteobacteria</taxon>
        <taxon>Rhodobacterales</taxon>
        <taxon>Paracoccaceae</taxon>
        <taxon>Aliishimia</taxon>
    </lineage>
</organism>
<dbReference type="Pfam" id="PF03960">
    <property type="entry name" value="ArsC"/>
    <property type="match status" value="1"/>
</dbReference>
<dbReference type="NCBIfam" id="TIGR00014">
    <property type="entry name" value="arsC"/>
    <property type="match status" value="1"/>
</dbReference>
<evidence type="ECO:0000256" key="1">
    <source>
        <dbReference type="ARBA" id="ARBA00007198"/>
    </source>
</evidence>
<dbReference type="Proteomes" id="UP000306602">
    <property type="component" value="Unassembled WGS sequence"/>
</dbReference>